<dbReference type="FunFam" id="3.60.10.10:FF:000029">
    <property type="entry name" value="Inositol polyphosphate 5-phosphatase"/>
    <property type="match status" value="1"/>
</dbReference>
<evidence type="ECO:0000313" key="12">
    <source>
        <dbReference type="EMBL" id="CDR46655.1"/>
    </source>
</evidence>
<dbReference type="InterPro" id="IPR002013">
    <property type="entry name" value="SAC_dom"/>
</dbReference>
<dbReference type="InterPro" id="IPR036691">
    <property type="entry name" value="Endo/exonu/phosph_ase_sf"/>
</dbReference>
<dbReference type="SUPFAM" id="SSF56219">
    <property type="entry name" value="DNase I-like"/>
    <property type="match status" value="1"/>
</dbReference>
<dbReference type="GO" id="GO:0016020">
    <property type="term" value="C:membrane"/>
    <property type="evidence" value="ECO:0007669"/>
    <property type="project" value="TreeGrafter"/>
</dbReference>
<feature type="compositionally biased region" description="Low complexity" evidence="10">
    <location>
        <begin position="985"/>
        <end position="1001"/>
    </location>
</feature>
<keyword evidence="6" id="KW-0963">Cytoplasm</keyword>
<keyword evidence="7" id="KW-0254">Endocytosis</keyword>
<dbReference type="PANTHER" id="PTHR11200">
    <property type="entry name" value="INOSITOL 5-PHOSPHATASE"/>
    <property type="match status" value="1"/>
</dbReference>
<dbReference type="PhylomeDB" id="A0A061BBE8"/>
<feature type="compositionally biased region" description="Pro residues" evidence="10">
    <location>
        <begin position="953"/>
        <end position="963"/>
    </location>
</feature>
<evidence type="ECO:0000256" key="6">
    <source>
        <dbReference type="ARBA" id="ARBA00022490"/>
    </source>
</evidence>
<dbReference type="Pfam" id="PF22669">
    <property type="entry name" value="Exo_endo_phos2"/>
    <property type="match status" value="1"/>
</dbReference>
<proteinExistence type="inferred from homology"/>
<dbReference type="OrthoDB" id="405996at2759"/>
<dbReference type="AlphaFoldDB" id="A0A061BBE8"/>
<evidence type="ECO:0000256" key="9">
    <source>
        <dbReference type="ARBA" id="ARBA00022927"/>
    </source>
</evidence>
<evidence type="ECO:0000256" key="8">
    <source>
        <dbReference type="ARBA" id="ARBA00022801"/>
    </source>
</evidence>
<reference evidence="12" key="1">
    <citation type="journal article" date="2014" name="Genome Announc.">
        <title>Genome sequence of the yeast Cyberlindnera fabianii (Hansenula fabianii).</title>
        <authorList>
            <person name="Freel K.C."/>
            <person name="Sarilar V."/>
            <person name="Neuveglise C."/>
            <person name="Devillers H."/>
            <person name="Friedrich A."/>
            <person name="Schacherer J."/>
        </authorList>
    </citation>
    <scope>NUCLEOTIDE SEQUENCE</scope>
    <source>
        <strain evidence="12">YJS4271</strain>
    </source>
</reference>
<dbReference type="GO" id="GO:0046856">
    <property type="term" value="P:phosphatidylinositol dephosphorylation"/>
    <property type="evidence" value="ECO:0007669"/>
    <property type="project" value="InterPro"/>
</dbReference>
<keyword evidence="5" id="KW-0813">Transport</keyword>
<dbReference type="Pfam" id="PF02383">
    <property type="entry name" value="Syja_N"/>
    <property type="match status" value="1"/>
</dbReference>
<dbReference type="Gene3D" id="3.60.10.10">
    <property type="entry name" value="Endonuclease/exonuclease/phosphatase"/>
    <property type="match status" value="1"/>
</dbReference>
<accession>A0A061BBE8</accession>
<evidence type="ECO:0000256" key="1">
    <source>
        <dbReference type="ARBA" id="ARBA00004496"/>
    </source>
</evidence>
<dbReference type="VEuPathDB" id="FungiDB:BON22_1049"/>
<evidence type="ECO:0000256" key="2">
    <source>
        <dbReference type="ARBA" id="ARBA00008943"/>
    </source>
</evidence>
<dbReference type="PROSITE" id="PS50275">
    <property type="entry name" value="SAC"/>
    <property type="match status" value="1"/>
</dbReference>
<evidence type="ECO:0000256" key="3">
    <source>
        <dbReference type="ARBA" id="ARBA00009678"/>
    </source>
</evidence>
<feature type="compositionally biased region" description="Basic and acidic residues" evidence="10">
    <location>
        <begin position="927"/>
        <end position="940"/>
    </location>
</feature>
<feature type="compositionally biased region" description="Polar residues" evidence="10">
    <location>
        <begin position="1023"/>
        <end position="1060"/>
    </location>
</feature>
<dbReference type="GO" id="GO:0006897">
    <property type="term" value="P:endocytosis"/>
    <property type="evidence" value="ECO:0007669"/>
    <property type="project" value="UniProtKB-KW"/>
</dbReference>
<keyword evidence="8" id="KW-0378">Hydrolase</keyword>
<sequence>MKLLVHENPRTLALVSKSFVLLFRAIGNRPGSHRCAIEFLPREDVDLKSYKVLNDREIHGFVGLIGVEGDMFICCITAARKVAAPVPNESVNKIMGVDFYSLTRSTWDFVELDSNGYPIMPDSETSTPGDYQETSSVGTNTQSYAKHPCHDLKKLLNNGGFYYSSDFDLTRTLQSRGVGSHSLSFDNYNDEYMWNLFMLQEMVDFRDKLEDQMKEKLDDEGFLTVVIRGFAETFQTFMGREKVAMTVISRQSWKRAGTRFNSRGIDDEANVANFVETETILYCQKMCYAYTQIRGSVPVFWEQDTALINPKVQITRSEEASQPIFDKHFEKLSNNYGAINIVNLLSTKTSELPLSKRYRSHFERLVNQGTPDLYMTDFDFHRETSDKGFSGANKIFGKIKESLFEFGYFSYDVELHKTTSEQSGVFRTNCLDCLDRTNLVQQFISNFALTIFLKDHDERIAQESDFFSKHNTLWADNGDQISQIYTGTNALKSSFSRSGKMSFAGALSDATKSVSRMYINNFMDKGKQNVIDLLLGRLAGQSPVLLYDPITDYVTEQIAQMKSQFTTNDAINVFTGTYNVNGVNRVEDLSEWLYPIGDKFKPNIVVLGFQEVIELTAGSIINADYSKSNFWTQEVNKCLNQFDKYMMLRAEQMSSLLLLFFVRADSVENVKRVEGSVKKTGLGGMTGNKGAVAIRFNYGASSFCFVNVHLAAGTEKIQERNNDYNTIINGIKFTRGQTINSNETVFWLGDLNYRIGLGNEEVRRRVENEDFDYLTQYDQLTNEIKSRRAFNGFAEPSLNFKPTYKYDKGSNRYDSSEKARTPSWTDRIIYKSSSVKPMAYSSSDSLMFSDHKPVYAAYRAKIEFIDEDKKLKLEKQLYNKYKATHNEDTTISLLDFNEKENLPTPEPVRPSQNKIVEMPNFMDDHDDDYKPALPSRRETSYEVLTPSNKPSNSTPPPPPPTPPVRRTVTTSSAATNTAPPPVLPPRSSASTTSLSTTKTTSSPPPVPAARKSAYPPGLDTVLTPKSSGTPTRSNTPLASTPRASSSAPEISKKPTSSSTAPLKPKKPEFLSSSSSPVPMVPKKPASLSSTPTGVSTPSSNGPTIEESSKVPPPPPSRKPDLPKGMDSWKPLVPK</sequence>
<organism evidence="12">
    <name type="scientific">Cyberlindnera fabianii</name>
    <name type="common">Yeast</name>
    <name type="synonym">Hansenula fabianii</name>
    <dbReference type="NCBI Taxonomy" id="36022"/>
    <lineage>
        <taxon>Eukaryota</taxon>
        <taxon>Fungi</taxon>
        <taxon>Dikarya</taxon>
        <taxon>Ascomycota</taxon>
        <taxon>Saccharomycotina</taxon>
        <taxon>Saccharomycetes</taxon>
        <taxon>Phaffomycetales</taxon>
        <taxon>Phaffomycetaceae</taxon>
        <taxon>Cyberlindnera</taxon>
    </lineage>
</organism>
<feature type="domain" description="SAC" evidence="11">
    <location>
        <begin position="152"/>
        <end position="487"/>
    </location>
</feature>
<feature type="region of interest" description="Disordered" evidence="10">
    <location>
        <begin position="919"/>
        <end position="1134"/>
    </location>
</feature>
<dbReference type="GO" id="GO:0015031">
    <property type="term" value="P:protein transport"/>
    <property type="evidence" value="ECO:0007669"/>
    <property type="project" value="UniProtKB-KW"/>
</dbReference>
<dbReference type="InterPro" id="IPR000300">
    <property type="entry name" value="IPPc"/>
</dbReference>
<evidence type="ECO:0000256" key="5">
    <source>
        <dbReference type="ARBA" id="ARBA00022448"/>
    </source>
</evidence>
<evidence type="ECO:0000256" key="4">
    <source>
        <dbReference type="ARBA" id="ARBA00013044"/>
    </source>
</evidence>
<dbReference type="PANTHER" id="PTHR11200:SF257">
    <property type="entry name" value="PHOSPHOINOSITIDE 5-PHOSPHATASE"/>
    <property type="match status" value="1"/>
</dbReference>
<keyword evidence="9" id="KW-0653">Protein transport</keyword>
<dbReference type="GO" id="GO:0005737">
    <property type="term" value="C:cytoplasm"/>
    <property type="evidence" value="ECO:0007669"/>
    <property type="project" value="UniProtKB-SubCell"/>
</dbReference>
<name>A0A061BBE8_CYBFA</name>
<comment type="similarity">
    <text evidence="2">Belongs to the synaptojanin family.</text>
</comment>
<evidence type="ECO:0000256" key="10">
    <source>
        <dbReference type="SAM" id="MobiDB-lite"/>
    </source>
</evidence>
<feature type="compositionally biased region" description="Low complexity" evidence="10">
    <location>
        <begin position="964"/>
        <end position="977"/>
    </location>
</feature>
<feature type="region of interest" description="Disordered" evidence="10">
    <location>
        <begin position="894"/>
        <end position="913"/>
    </location>
</feature>
<evidence type="ECO:0000256" key="7">
    <source>
        <dbReference type="ARBA" id="ARBA00022583"/>
    </source>
</evidence>
<comment type="subcellular location">
    <subcellularLocation>
        <location evidence="1">Cytoplasm</location>
    </subcellularLocation>
</comment>
<dbReference type="InterPro" id="IPR046985">
    <property type="entry name" value="IP5"/>
</dbReference>
<protein>
    <recommendedName>
        <fullName evidence="4">phosphoinositide 5-phosphatase</fullName>
        <ecNumber evidence="4">3.1.3.36</ecNumber>
    </recommendedName>
</protein>
<feature type="compositionally biased region" description="Low complexity" evidence="10">
    <location>
        <begin position="1069"/>
        <end position="1103"/>
    </location>
</feature>
<dbReference type="SMART" id="SM00128">
    <property type="entry name" value="IPPc"/>
    <property type="match status" value="1"/>
</dbReference>
<gene>
    <name evidence="12" type="ORF">CYFA0S_25e00364g</name>
</gene>
<dbReference type="GO" id="GO:0043813">
    <property type="term" value="F:phosphatidylinositol-3,5-bisphosphate 5-phosphatase activity"/>
    <property type="evidence" value="ECO:0007669"/>
    <property type="project" value="TreeGrafter"/>
</dbReference>
<dbReference type="EC" id="3.1.3.36" evidence="4"/>
<dbReference type="EMBL" id="LK052910">
    <property type="protein sequence ID" value="CDR46655.1"/>
    <property type="molecule type" value="Genomic_DNA"/>
</dbReference>
<comment type="similarity">
    <text evidence="3">In the central section; belongs to the inositol 1,4,5-trisphosphate 5-phosphatase family.</text>
</comment>
<dbReference type="GO" id="GO:0004439">
    <property type="term" value="F:phosphatidylinositol-4,5-bisphosphate 5-phosphatase activity"/>
    <property type="evidence" value="ECO:0007669"/>
    <property type="project" value="UniProtKB-EC"/>
</dbReference>
<evidence type="ECO:0000259" key="11">
    <source>
        <dbReference type="PROSITE" id="PS50275"/>
    </source>
</evidence>